<reference evidence="2" key="1">
    <citation type="journal article" date="2019" name="Int. J. Syst. Evol. Microbiol.">
        <title>The Global Catalogue of Microorganisms (GCM) 10K type strain sequencing project: providing services to taxonomists for standard genome sequencing and annotation.</title>
        <authorList>
            <consortium name="The Broad Institute Genomics Platform"/>
            <consortium name="The Broad Institute Genome Sequencing Center for Infectious Disease"/>
            <person name="Wu L."/>
            <person name="Ma J."/>
        </authorList>
    </citation>
    <scope>NUCLEOTIDE SEQUENCE [LARGE SCALE GENOMIC DNA]</scope>
    <source>
        <strain evidence="2">CGMCC 1.12851</strain>
    </source>
</reference>
<dbReference type="EMBL" id="BMGD01000006">
    <property type="protein sequence ID" value="GGB74663.1"/>
    <property type="molecule type" value="Genomic_DNA"/>
</dbReference>
<organism evidence="1 2">
    <name type="scientific">Blastomonas aquatica</name>
    <dbReference type="NCBI Taxonomy" id="1510276"/>
    <lineage>
        <taxon>Bacteria</taxon>
        <taxon>Pseudomonadati</taxon>
        <taxon>Pseudomonadota</taxon>
        <taxon>Alphaproteobacteria</taxon>
        <taxon>Sphingomonadales</taxon>
        <taxon>Sphingomonadaceae</taxon>
        <taxon>Blastomonas</taxon>
    </lineage>
</organism>
<dbReference type="RefSeq" id="WP_188515473.1">
    <property type="nucleotide sequence ID" value="NZ_BMGD01000006.1"/>
</dbReference>
<accession>A0ABQ1JTN4</accession>
<evidence type="ECO:0000313" key="2">
    <source>
        <dbReference type="Proteomes" id="UP000614261"/>
    </source>
</evidence>
<proteinExistence type="predicted"/>
<protein>
    <recommendedName>
        <fullName evidence="3">Phasin domain-containing protein</fullName>
    </recommendedName>
</protein>
<name>A0ABQ1JTN4_9SPHN</name>
<keyword evidence="2" id="KW-1185">Reference proteome</keyword>
<gene>
    <name evidence="1" type="ORF">GCM10010833_32360</name>
</gene>
<evidence type="ECO:0008006" key="3">
    <source>
        <dbReference type="Google" id="ProtNLM"/>
    </source>
</evidence>
<sequence length="126" mass="13671">MDDSLLDPDAEKIPLEQALEAVARRLAGVTAAVDGFAERQQDLLGRDYSEDLALIHQSCEDLRETIDALAQKPALALTPEIIGRQIEAIARQKHKDADLALAAVQNNLQNATSALARMTGSVRTVR</sequence>
<dbReference type="Proteomes" id="UP000614261">
    <property type="component" value="Unassembled WGS sequence"/>
</dbReference>
<comment type="caution">
    <text evidence="1">The sequence shown here is derived from an EMBL/GenBank/DDBJ whole genome shotgun (WGS) entry which is preliminary data.</text>
</comment>
<evidence type="ECO:0000313" key="1">
    <source>
        <dbReference type="EMBL" id="GGB74663.1"/>
    </source>
</evidence>